<feature type="region of interest" description="Disordered" evidence="6">
    <location>
        <begin position="221"/>
        <end position="356"/>
    </location>
</feature>
<dbReference type="PANTHER" id="PTHR46090">
    <property type="entry name" value="ADP-RIBOSYLATION FACTOR-LIKE PROTEIN 13B"/>
    <property type="match status" value="1"/>
</dbReference>
<dbReference type="GO" id="GO:0003924">
    <property type="term" value="F:GTPase activity"/>
    <property type="evidence" value="ECO:0007669"/>
    <property type="project" value="InterPro"/>
</dbReference>
<comment type="similarity">
    <text evidence="1">Belongs to the small GTPase superfamily. Arf family.</text>
</comment>
<evidence type="ECO:0000256" key="5">
    <source>
        <dbReference type="PIRSR" id="PIRSR606689-2"/>
    </source>
</evidence>
<dbReference type="Pfam" id="PF00025">
    <property type="entry name" value="Arf"/>
    <property type="match status" value="1"/>
</dbReference>
<protein>
    <recommendedName>
        <fullName evidence="9">ADP-ribosylation factor-like protein 13B</fullName>
    </recommendedName>
</protein>
<dbReference type="PRINTS" id="PR00328">
    <property type="entry name" value="SAR1GTPBP"/>
</dbReference>
<dbReference type="GO" id="GO:0005525">
    <property type="term" value="F:GTP binding"/>
    <property type="evidence" value="ECO:0007669"/>
    <property type="project" value="UniProtKB-KW"/>
</dbReference>
<sequence>MFGLAQNLYLYLKKRKERLLTLVLVGLDNAGKTTMLCNLRGASTDNITPTWGFSSENLVEGKCKMDIYDLGGGKNIRKIWERYYAEVHGAVFVVDANDRDRIEEARDVLHDMLRDPHLSGKPILIFANKQDLPKAMTAPEVAQALGLHTLQNLRHNIFDCTAKTPQGGEVDQNLKRGIKWIIKAVESEYAVLSQRVEKEAAAQRAEEDRLKAERKARVEAQRAERKREQELAEKGEDLEAQPLTQGKEEKGLGNPGPLAESIPSSLSVDPLLRVPPRPGLLTPIDKSEPEACKDSPQAASIPLGHVKGQPVLDLDTEDDSQPNANSLGVPDALSPPAAPATGTPGNPMYDTHPDRM</sequence>
<keyword evidence="5" id="KW-0479">Metal-binding</keyword>
<feature type="binding site" evidence="4">
    <location>
        <begin position="26"/>
        <end position="33"/>
    </location>
    <ligand>
        <name>GTP</name>
        <dbReference type="ChEBI" id="CHEBI:37565"/>
    </ligand>
</feature>
<evidence type="ECO:0000256" key="1">
    <source>
        <dbReference type="ARBA" id="ARBA00010290"/>
    </source>
</evidence>
<dbReference type="InterPro" id="IPR027417">
    <property type="entry name" value="P-loop_NTPase"/>
</dbReference>
<evidence type="ECO:0000256" key="2">
    <source>
        <dbReference type="ARBA" id="ARBA00022741"/>
    </source>
</evidence>
<keyword evidence="2 4" id="KW-0547">Nucleotide-binding</keyword>
<evidence type="ECO:0000256" key="3">
    <source>
        <dbReference type="ARBA" id="ARBA00023134"/>
    </source>
</evidence>
<evidence type="ECO:0008006" key="9">
    <source>
        <dbReference type="Google" id="ProtNLM"/>
    </source>
</evidence>
<dbReference type="SMART" id="SM00178">
    <property type="entry name" value="SAR"/>
    <property type="match status" value="1"/>
</dbReference>
<dbReference type="AlphaFoldDB" id="A0AAE0L7Y5"/>
<dbReference type="InterPro" id="IPR006689">
    <property type="entry name" value="Small_GTPase_ARF/SAR"/>
</dbReference>
<dbReference type="Gene3D" id="3.40.50.300">
    <property type="entry name" value="P-loop containing nucleotide triphosphate hydrolases"/>
    <property type="match status" value="1"/>
</dbReference>
<name>A0AAE0L7Y5_9CHLO</name>
<evidence type="ECO:0000313" key="7">
    <source>
        <dbReference type="EMBL" id="KAK3275237.1"/>
    </source>
</evidence>
<dbReference type="PROSITE" id="PS51417">
    <property type="entry name" value="ARF"/>
    <property type="match status" value="1"/>
</dbReference>
<organism evidence="7 8">
    <name type="scientific">Cymbomonas tetramitiformis</name>
    <dbReference type="NCBI Taxonomy" id="36881"/>
    <lineage>
        <taxon>Eukaryota</taxon>
        <taxon>Viridiplantae</taxon>
        <taxon>Chlorophyta</taxon>
        <taxon>Pyramimonadophyceae</taxon>
        <taxon>Pyramimonadales</taxon>
        <taxon>Pyramimonadaceae</taxon>
        <taxon>Cymbomonas</taxon>
    </lineage>
</organism>
<dbReference type="NCBIfam" id="TIGR00231">
    <property type="entry name" value="small_GTP"/>
    <property type="match status" value="1"/>
</dbReference>
<keyword evidence="5" id="KW-0460">Magnesium</keyword>
<dbReference type="InterPro" id="IPR051995">
    <property type="entry name" value="Ciliary_GTPase"/>
</dbReference>
<reference evidence="7 8" key="1">
    <citation type="journal article" date="2015" name="Genome Biol. Evol.">
        <title>Comparative Genomics of a Bacterivorous Green Alga Reveals Evolutionary Causalities and Consequences of Phago-Mixotrophic Mode of Nutrition.</title>
        <authorList>
            <person name="Burns J.A."/>
            <person name="Paasch A."/>
            <person name="Narechania A."/>
            <person name="Kim E."/>
        </authorList>
    </citation>
    <scope>NUCLEOTIDE SEQUENCE [LARGE SCALE GENOMIC DNA]</scope>
    <source>
        <strain evidence="7 8">PLY_AMNH</strain>
    </source>
</reference>
<dbReference type="SMART" id="SM00177">
    <property type="entry name" value="ARF"/>
    <property type="match status" value="1"/>
</dbReference>
<feature type="binding site" evidence="5">
    <location>
        <position position="33"/>
    </location>
    <ligand>
        <name>Mg(2+)</name>
        <dbReference type="ChEBI" id="CHEBI:18420"/>
    </ligand>
</feature>
<feature type="compositionally biased region" description="Low complexity" evidence="6">
    <location>
        <begin position="263"/>
        <end position="272"/>
    </location>
</feature>
<gene>
    <name evidence="7" type="ORF">CYMTET_16620</name>
</gene>
<dbReference type="FunFam" id="3.40.50.300:FF:001166">
    <property type="entry name" value="ADP-ribosylation factor D"/>
    <property type="match status" value="1"/>
</dbReference>
<feature type="binding site" evidence="4">
    <location>
        <begin position="128"/>
        <end position="131"/>
    </location>
    <ligand>
        <name>GTP</name>
        <dbReference type="ChEBI" id="CHEBI:37565"/>
    </ligand>
</feature>
<feature type="binding site" evidence="5">
    <location>
        <position position="50"/>
    </location>
    <ligand>
        <name>Mg(2+)</name>
        <dbReference type="ChEBI" id="CHEBI:18420"/>
    </ligand>
</feature>
<dbReference type="PROSITE" id="PS51419">
    <property type="entry name" value="RAB"/>
    <property type="match status" value="1"/>
</dbReference>
<feature type="binding site" evidence="4">
    <location>
        <position position="72"/>
    </location>
    <ligand>
        <name>GTP</name>
        <dbReference type="ChEBI" id="CHEBI:37565"/>
    </ligand>
</feature>
<evidence type="ECO:0000256" key="4">
    <source>
        <dbReference type="PIRSR" id="PIRSR606689-1"/>
    </source>
</evidence>
<dbReference type="GO" id="GO:0046872">
    <property type="term" value="F:metal ion binding"/>
    <property type="evidence" value="ECO:0007669"/>
    <property type="project" value="UniProtKB-KW"/>
</dbReference>
<keyword evidence="3 4" id="KW-0342">GTP-binding</keyword>
<feature type="compositionally biased region" description="Basic and acidic residues" evidence="6">
    <location>
        <begin position="221"/>
        <end position="237"/>
    </location>
</feature>
<dbReference type="CDD" id="cd00878">
    <property type="entry name" value="Arf_Arl"/>
    <property type="match status" value="1"/>
</dbReference>
<dbReference type="PANTHER" id="PTHR46090:SF2">
    <property type="entry name" value="ADP-RIBOSYLATION FACTOR-LIKE PROTEIN 13B"/>
    <property type="match status" value="1"/>
</dbReference>
<accession>A0AAE0L7Y5</accession>
<dbReference type="EMBL" id="LGRX02007336">
    <property type="protein sequence ID" value="KAK3275237.1"/>
    <property type="molecule type" value="Genomic_DNA"/>
</dbReference>
<dbReference type="InterPro" id="IPR005225">
    <property type="entry name" value="Small_GTP-bd"/>
</dbReference>
<evidence type="ECO:0000313" key="8">
    <source>
        <dbReference type="Proteomes" id="UP001190700"/>
    </source>
</evidence>
<comment type="caution">
    <text evidence="7">The sequence shown here is derived from an EMBL/GenBank/DDBJ whole genome shotgun (WGS) entry which is preliminary data.</text>
</comment>
<dbReference type="SUPFAM" id="SSF52540">
    <property type="entry name" value="P-loop containing nucleoside triphosphate hydrolases"/>
    <property type="match status" value="1"/>
</dbReference>
<proteinExistence type="inferred from homology"/>
<evidence type="ECO:0000256" key="6">
    <source>
        <dbReference type="SAM" id="MobiDB-lite"/>
    </source>
</evidence>
<dbReference type="Proteomes" id="UP001190700">
    <property type="component" value="Unassembled WGS sequence"/>
</dbReference>
<keyword evidence="8" id="KW-1185">Reference proteome</keyword>